<keyword evidence="2 6" id="KW-0560">Oxidoreductase</keyword>
<dbReference type="Pfam" id="PF00465">
    <property type="entry name" value="Fe-ADH"/>
    <property type="match status" value="1"/>
</dbReference>
<dbReference type="Proteomes" id="UP001595848">
    <property type="component" value="Unassembled WGS sequence"/>
</dbReference>
<name>A0ABV8P1Q8_9BURK</name>
<dbReference type="CDD" id="cd08177">
    <property type="entry name" value="MAR"/>
    <property type="match status" value="1"/>
</dbReference>
<evidence type="ECO:0000256" key="3">
    <source>
        <dbReference type="ARBA" id="ARBA00023027"/>
    </source>
</evidence>
<protein>
    <submittedName>
        <fullName evidence="6">Maleylacetate reductase</fullName>
        <ecNumber evidence="6">1.3.1.32</ecNumber>
    </submittedName>
</protein>
<dbReference type="EC" id="1.3.1.32" evidence="6"/>
<comment type="caution">
    <text evidence="6">The sequence shown here is derived from an EMBL/GenBank/DDBJ whole genome shotgun (WGS) entry which is preliminary data.</text>
</comment>
<keyword evidence="7" id="KW-1185">Reference proteome</keyword>
<evidence type="ECO:0000313" key="6">
    <source>
        <dbReference type="EMBL" id="MFC4202105.1"/>
    </source>
</evidence>
<accession>A0ABV8P1Q8</accession>
<dbReference type="GO" id="GO:0018506">
    <property type="term" value="F:maleylacetate reductase activity"/>
    <property type="evidence" value="ECO:0007669"/>
    <property type="project" value="UniProtKB-EC"/>
</dbReference>
<keyword evidence="3" id="KW-0520">NAD</keyword>
<proteinExistence type="inferred from homology"/>
<feature type="domain" description="Alcohol dehydrogenase iron-type/glycerol dehydrogenase GldA" evidence="4">
    <location>
        <begin position="10"/>
        <end position="153"/>
    </location>
</feature>
<dbReference type="Pfam" id="PF25137">
    <property type="entry name" value="ADH_Fe_C"/>
    <property type="match status" value="1"/>
</dbReference>
<evidence type="ECO:0000313" key="7">
    <source>
        <dbReference type="Proteomes" id="UP001595848"/>
    </source>
</evidence>
<dbReference type="InterPro" id="IPR056798">
    <property type="entry name" value="ADH_Fe_C"/>
</dbReference>
<dbReference type="RefSeq" id="WP_217966305.1">
    <property type="nucleotide sequence ID" value="NZ_JAHTBN010000012.1"/>
</dbReference>
<organism evidence="6 7">
    <name type="scientific">Candidimonas humi</name>
    <dbReference type="NCBI Taxonomy" id="683355"/>
    <lineage>
        <taxon>Bacteria</taxon>
        <taxon>Pseudomonadati</taxon>
        <taxon>Pseudomonadota</taxon>
        <taxon>Betaproteobacteria</taxon>
        <taxon>Burkholderiales</taxon>
        <taxon>Alcaligenaceae</taxon>
        <taxon>Candidimonas</taxon>
    </lineage>
</organism>
<comment type="similarity">
    <text evidence="1">Belongs to the iron-containing alcohol dehydrogenase family.</text>
</comment>
<dbReference type="EMBL" id="JBHSBV010000005">
    <property type="protein sequence ID" value="MFC4202105.1"/>
    <property type="molecule type" value="Genomic_DNA"/>
</dbReference>
<dbReference type="PANTHER" id="PTHR11496">
    <property type="entry name" value="ALCOHOL DEHYDROGENASE"/>
    <property type="match status" value="1"/>
</dbReference>
<dbReference type="InterPro" id="IPR039697">
    <property type="entry name" value="Alcohol_dehydrogenase_Fe"/>
</dbReference>
<evidence type="ECO:0000259" key="5">
    <source>
        <dbReference type="Pfam" id="PF25137"/>
    </source>
</evidence>
<evidence type="ECO:0000256" key="1">
    <source>
        <dbReference type="ARBA" id="ARBA00007358"/>
    </source>
</evidence>
<dbReference type="InterPro" id="IPR001670">
    <property type="entry name" value="ADH_Fe/GldA"/>
</dbReference>
<evidence type="ECO:0000256" key="2">
    <source>
        <dbReference type="ARBA" id="ARBA00023002"/>
    </source>
</evidence>
<dbReference type="InterPro" id="IPR034786">
    <property type="entry name" value="MAR"/>
</dbReference>
<gene>
    <name evidence="6" type="ORF">ACFOY1_14190</name>
</gene>
<sequence>MQEFIYSSLPSRVVFGRGSLAALGREIELLGAGRVLVLSTPGHGDQAQAAADSLGARAAGVFAGAVMHVPAEIARAAGDEARRLHADCTLAMGGGSTIGLAKAVALDLGLPILAVPTTYAGSEMTPIYGITEAGAKKTGRDARVLPRTVIYDPDLTLGLPAGLSVTSGMNAIAHAAEGLYARDGNPIMSLMAEEGIRALAQALPAIQRRPGEIEARDAALYGAWLCGTVLGNVGMALHHKLCHVLGGTFNLPHAETHTVVLPHAIAFNAQAAPEAMQRIRRALGIEGSASAAAGLFDLARDHGAPVALKDIGDITEADMAKAADLVVGAPYWNPRPIDAAQRAGIHRLLLDAYHGNRPA</sequence>
<feature type="domain" description="Fe-containing alcohol dehydrogenase-like C-terminal" evidence="5">
    <location>
        <begin position="165"/>
        <end position="340"/>
    </location>
</feature>
<reference evidence="7" key="1">
    <citation type="journal article" date="2019" name="Int. J. Syst. Evol. Microbiol.">
        <title>The Global Catalogue of Microorganisms (GCM) 10K type strain sequencing project: providing services to taxonomists for standard genome sequencing and annotation.</title>
        <authorList>
            <consortium name="The Broad Institute Genomics Platform"/>
            <consortium name="The Broad Institute Genome Sequencing Center for Infectious Disease"/>
            <person name="Wu L."/>
            <person name="Ma J."/>
        </authorList>
    </citation>
    <scope>NUCLEOTIDE SEQUENCE [LARGE SCALE GENOMIC DNA]</scope>
    <source>
        <strain evidence="7">LMG 24813</strain>
    </source>
</reference>
<dbReference type="PANTHER" id="PTHR11496:SF102">
    <property type="entry name" value="ALCOHOL DEHYDROGENASE 4"/>
    <property type="match status" value="1"/>
</dbReference>
<evidence type="ECO:0000259" key="4">
    <source>
        <dbReference type="Pfam" id="PF00465"/>
    </source>
</evidence>